<proteinExistence type="predicted"/>
<accession>A0A7X4GQF1</accession>
<name>A0A7X4GQF1_9BURK</name>
<dbReference type="InterPro" id="IPR036249">
    <property type="entry name" value="Thioredoxin-like_sf"/>
</dbReference>
<keyword evidence="1" id="KW-0732">Signal</keyword>
<feature type="signal peptide" evidence="1">
    <location>
        <begin position="1"/>
        <end position="22"/>
    </location>
</feature>
<feature type="chain" id="PRO_5031550218" evidence="1">
    <location>
        <begin position="23"/>
        <end position="167"/>
    </location>
</feature>
<evidence type="ECO:0000256" key="1">
    <source>
        <dbReference type="SAM" id="SignalP"/>
    </source>
</evidence>
<gene>
    <name evidence="2" type="ORF">GTP45_10825</name>
</gene>
<dbReference type="EMBL" id="WWCK01000003">
    <property type="protein sequence ID" value="MYM67324.1"/>
    <property type="molecule type" value="Genomic_DNA"/>
</dbReference>
<organism evidence="2 3">
    <name type="scientific">Duganella rivi</name>
    <dbReference type="NCBI Taxonomy" id="2666083"/>
    <lineage>
        <taxon>Bacteria</taxon>
        <taxon>Pseudomonadati</taxon>
        <taxon>Pseudomonadota</taxon>
        <taxon>Betaproteobacteria</taxon>
        <taxon>Burkholderiales</taxon>
        <taxon>Oxalobacteraceae</taxon>
        <taxon>Telluria group</taxon>
        <taxon>Duganella</taxon>
    </lineage>
</organism>
<dbReference type="Proteomes" id="UP000450012">
    <property type="component" value="Unassembled WGS sequence"/>
</dbReference>
<sequence>MKLRKLLLAAALPAIATLSAGAAALAAPAPLAFEADGMTRVLAAKAGRPFVMLVWSLDCSYCHASMKNLAAAQPGLDIVTVAIEPASDQATTDAIAAATSALGPRTSRWAFGSAPAEQLRYKIDPKWHGELPRSYWYNAQGQRVAAISGLITPKLISETATKMGIPQ</sequence>
<comment type="caution">
    <text evidence="2">The sequence shown here is derived from an EMBL/GenBank/DDBJ whole genome shotgun (WGS) entry which is preliminary data.</text>
</comment>
<dbReference type="RefSeq" id="WP_161013871.1">
    <property type="nucleotide sequence ID" value="NZ_WWCK01000003.1"/>
</dbReference>
<keyword evidence="3" id="KW-1185">Reference proteome</keyword>
<evidence type="ECO:0000313" key="3">
    <source>
        <dbReference type="Proteomes" id="UP000450012"/>
    </source>
</evidence>
<protein>
    <submittedName>
        <fullName evidence="2">TlpA family protein disulfide reductase</fullName>
    </submittedName>
</protein>
<dbReference type="AlphaFoldDB" id="A0A7X4GQF1"/>
<reference evidence="2 3" key="1">
    <citation type="submission" date="2019-12" db="EMBL/GenBank/DDBJ databases">
        <title>Novel species isolated from a subtropical stream in China.</title>
        <authorList>
            <person name="Lu H."/>
        </authorList>
    </citation>
    <scope>NUCLEOTIDE SEQUENCE [LARGE SCALE GENOMIC DNA]</scope>
    <source>
        <strain evidence="2 3">FT55W</strain>
    </source>
</reference>
<dbReference type="Gene3D" id="3.40.30.10">
    <property type="entry name" value="Glutaredoxin"/>
    <property type="match status" value="1"/>
</dbReference>
<dbReference type="SUPFAM" id="SSF52833">
    <property type="entry name" value="Thioredoxin-like"/>
    <property type="match status" value="1"/>
</dbReference>
<evidence type="ECO:0000313" key="2">
    <source>
        <dbReference type="EMBL" id="MYM67324.1"/>
    </source>
</evidence>